<dbReference type="EMBL" id="LUCH01001970">
    <property type="protein sequence ID" value="KAF5402189.1"/>
    <property type="molecule type" value="Genomic_DNA"/>
</dbReference>
<evidence type="ECO:0000313" key="2">
    <source>
        <dbReference type="Proteomes" id="UP000748531"/>
    </source>
</evidence>
<accession>A0A8J4WJ68</accession>
<evidence type="ECO:0000313" key="1">
    <source>
        <dbReference type="EMBL" id="KAF5402189.1"/>
    </source>
</evidence>
<gene>
    <name evidence="1" type="ORF">PHET_04597</name>
</gene>
<dbReference type="AlphaFoldDB" id="A0A8J4WJ68"/>
<reference evidence="1" key="1">
    <citation type="submission" date="2019-05" db="EMBL/GenBank/DDBJ databases">
        <title>Annotation for the trematode Paragonimus heterotremus.</title>
        <authorList>
            <person name="Choi Y.-J."/>
        </authorList>
    </citation>
    <scope>NUCLEOTIDE SEQUENCE</scope>
    <source>
        <strain evidence="1">LC</strain>
    </source>
</reference>
<organism evidence="1 2">
    <name type="scientific">Paragonimus heterotremus</name>
    <dbReference type="NCBI Taxonomy" id="100268"/>
    <lineage>
        <taxon>Eukaryota</taxon>
        <taxon>Metazoa</taxon>
        <taxon>Spiralia</taxon>
        <taxon>Lophotrochozoa</taxon>
        <taxon>Platyhelminthes</taxon>
        <taxon>Trematoda</taxon>
        <taxon>Digenea</taxon>
        <taxon>Plagiorchiida</taxon>
        <taxon>Troglotremata</taxon>
        <taxon>Troglotrematidae</taxon>
        <taxon>Paragonimus</taxon>
    </lineage>
</organism>
<keyword evidence="2" id="KW-1185">Reference proteome</keyword>
<proteinExistence type="predicted"/>
<name>A0A8J4WJ68_9TREM</name>
<dbReference type="Proteomes" id="UP000748531">
    <property type="component" value="Unassembled WGS sequence"/>
</dbReference>
<sequence length="33" mass="3826">MKLFVNAVHTNLPDAGTEQIHYIRSKIKDVFHC</sequence>
<protein>
    <submittedName>
        <fullName evidence="1">Uncharacterized protein</fullName>
    </submittedName>
</protein>
<comment type="caution">
    <text evidence="1">The sequence shown here is derived from an EMBL/GenBank/DDBJ whole genome shotgun (WGS) entry which is preliminary data.</text>
</comment>